<proteinExistence type="predicted"/>
<dbReference type="AlphaFoldDB" id="A0AAD7RK41"/>
<reference evidence="2" key="1">
    <citation type="journal article" date="2023" name="Science">
        <title>Genome structures resolve the early diversification of teleost fishes.</title>
        <authorList>
            <person name="Parey E."/>
            <person name="Louis A."/>
            <person name="Montfort J."/>
            <person name="Bouchez O."/>
            <person name="Roques C."/>
            <person name="Iampietro C."/>
            <person name="Lluch J."/>
            <person name="Castinel A."/>
            <person name="Donnadieu C."/>
            <person name="Desvignes T."/>
            <person name="Floi Bucao C."/>
            <person name="Jouanno E."/>
            <person name="Wen M."/>
            <person name="Mejri S."/>
            <person name="Dirks R."/>
            <person name="Jansen H."/>
            <person name="Henkel C."/>
            <person name="Chen W.J."/>
            <person name="Zahm M."/>
            <person name="Cabau C."/>
            <person name="Klopp C."/>
            <person name="Thompson A.W."/>
            <person name="Robinson-Rechavi M."/>
            <person name="Braasch I."/>
            <person name="Lecointre G."/>
            <person name="Bobe J."/>
            <person name="Postlethwait J.H."/>
            <person name="Berthelot C."/>
            <person name="Roest Crollius H."/>
            <person name="Guiguen Y."/>
        </authorList>
    </citation>
    <scope>NUCLEOTIDE SEQUENCE</scope>
    <source>
        <strain evidence="2">NC1722</strain>
    </source>
</reference>
<comment type="caution">
    <text evidence="2">The sequence shown here is derived from an EMBL/GenBank/DDBJ whole genome shotgun (WGS) entry which is preliminary data.</text>
</comment>
<protein>
    <submittedName>
        <fullName evidence="2">Uncharacterized protein</fullName>
    </submittedName>
</protein>
<name>A0AAD7RK41_9TELE</name>
<dbReference type="Proteomes" id="UP001221898">
    <property type="component" value="Unassembled WGS sequence"/>
</dbReference>
<gene>
    <name evidence="2" type="ORF">AAFF_G00185090</name>
</gene>
<evidence type="ECO:0000313" key="3">
    <source>
        <dbReference type="Proteomes" id="UP001221898"/>
    </source>
</evidence>
<accession>A0AAD7RK41</accession>
<sequence length="68" mass="7429">MPAAMADKPEHSVPFELPAKATEIDLENRPGWFCVRGLTALMAGISREHQRPPQVQASMAAHTRAFAS</sequence>
<evidence type="ECO:0000313" key="2">
    <source>
        <dbReference type="EMBL" id="KAJ8385555.1"/>
    </source>
</evidence>
<keyword evidence="3" id="KW-1185">Reference proteome</keyword>
<organism evidence="2 3">
    <name type="scientific">Aldrovandia affinis</name>
    <dbReference type="NCBI Taxonomy" id="143900"/>
    <lineage>
        <taxon>Eukaryota</taxon>
        <taxon>Metazoa</taxon>
        <taxon>Chordata</taxon>
        <taxon>Craniata</taxon>
        <taxon>Vertebrata</taxon>
        <taxon>Euteleostomi</taxon>
        <taxon>Actinopterygii</taxon>
        <taxon>Neopterygii</taxon>
        <taxon>Teleostei</taxon>
        <taxon>Notacanthiformes</taxon>
        <taxon>Halosauridae</taxon>
        <taxon>Aldrovandia</taxon>
    </lineage>
</organism>
<dbReference type="EMBL" id="JAINUG010000247">
    <property type="protein sequence ID" value="KAJ8385555.1"/>
    <property type="molecule type" value="Genomic_DNA"/>
</dbReference>
<evidence type="ECO:0000256" key="1">
    <source>
        <dbReference type="SAM" id="MobiDB-lite"/>
    </source>
</evidence>
<feature type="region of interest" description="Disordered" evidence="1">
    <location>
        <begin position="49"/>
        <end position="68"/>
    </location>
</feature>